<dbReference type="AlphaFoldDB" id="A0A179GDP8"/>
<organism evidence="1 2">
    <name type="scientific">Purpureocillium lilacinum</name>
    <name type="common">Paecilomyces lilacinus</name>
    <dbReference type="NCBI Taxonomy" id="33203"/>
    <lineage>
        <taxon>Eukaryota</taxon>
        <taxon>Fungi</taxon>
        <taxon>Dikarya</taxon>
        <taxon>Ascomycota</taxon>
        <taxon>Pezizomycotina</taxon>
        <taxon>Sordariomycetes</taxon>
        <taxon>Hypocreomycetidae</taxon>
        <taxon>Hypocreales</taxon>
        <taxon>Ophiocordycipitaceae</taxon>
        <taxon>Purpureocillium</taxon>
    </lineage>
</organism>
<reference evidence="1 2" key="1">
    <citation type="submission" date="2016-01" db="EMBL/GenBank/DDBJ databases">
        <title>Biosynthesis of antibiotic leucinostatins and their inhibition on Phytophthora in bio-control Purpureocillium lilacinum.</title>
        <authorList>
            <person name="Wang G."/>
            <person name="Liu Z."/>
            <person name="Lin R."/>
            <person name="Li E."/>
            <person name="Mao Z."/>
            <person name="Ling J."/>
            <person name="Yin W."/>
            <person name="Xie B."/>
        </authorList>
    </citation>
    <scope>NUCLEOTIDE SEQUENCE [LARGE SCALE GENOMIC DNA]</scope>
    <source>
        <strain evidence="1">PLBJ-1</strain>
    </source>
</reference>
<dbReference type="EMBL" id="LSBH01000007">
    <property type="protein sequence ID" value="OAQ75966.1"/>
    <property type="molecule type" value="Genomic_DNA"/>
</dbReference>
<protein>
    <submittedName>
        <fullName evidence="1">Uncharacterized protein</fullName>
    </submittedName>
</protein>
<accession>A0A179GDP8</accession>
<name>A0A179GDP8_PURLI</name>
<proteinExistence type="predicted"/>
<comment type="caution">
    <text evidence="1">The sequence shown here is derived from an EMBL/GenBank/DDBJ whole genome shotgun (WGS) entry which is preliminary data.</text>
</comment>
<gene>
    <name evidence="1" type="ORF">VFPBJ_08326</name>
</gene>
<evidence type="ECO:0000313" key="2">
    <source>
        <dbReference type="Proteomes" id="UP000078240"/>
    </source>
</evidence>
<dbReference type="Proteomes" id="UP000078240">
    <property type="component" value="Unassembled WGS sequence"/>
</dbReference>
<sequence>MASIACCSPRSPAARDGFNCAAARAPAMASIALHPCSPRWPQLPAAAQQPAMASIVCYSPAARHAFSCCSGLRAQAAGMTL</sequence>
<evidence type="ECO:0000313" key="1">
    <source>
        <dbReference type="EMBL" id="OAQ75966.1"/>
    </source>
</evidence>